<feature type="transmembrane region" description="Helical" evidence="7">
    <location>
        <begin position="165"/>
        <end position="182"/>
    </location>
</feature>
<evidence type="ECO:0000256" key="1">
    <source>
        <dbReference type="ARBA" id="ARBA00004651"/>
    </source>
</evidence>
<comment type="subcellular location">
    <subcellularLocation>
        <location evidence="1 7">Cell membrane</location>
        <topology evidence="1 7">Multi-pass membrane protein</topology>
    </subcellularLocation>
</comment>
<dbReference type="Proteomes" id="UP001500622">
    <property type="component" value="Unassembled WGS sequence"/>
</dbReference>
<evidence type="ECO:0000313" key="10">
    <source>
        <dbReference type="EMBL" id="GAA4415828.1"/>
    </source>
</evidence>
<comment type="similarity">
    <text evidence="7">Belongs to the binding-protein-dependent transport system permease family.</text>
</comment>
<feature type="transmembrane region" description="Helical" evidence="7">
    <location>
        <begin position="266"/>
        <end position="289"/>
    </location>
</feature>
<feature type="domain" description="ABC transmembrane type-1" evidence="9">
    <location>
        <begin position="100"/>
        <end position="289"/>
    </location>
</feature>
<feature type="compositionally biased region" description="Low complexity" evidence="8">
    <location>
        <begin position="1"/>
        <end position="11"/>
    </location>
</feature>
<dbReference type="EMBL" id="BAABGN010000001">
    <property type="protein sequence ID" value="GAA4415828.1"/>
    <property type="molecule type" value="Genomic_DNA"/>
</dbReference>
<dbReference type="PROSITE" id="PS50928">
    <property type="entry name" value="ABC_TM1"/>
    <property type="match status" value="1"/>
</dbReference>
<dbReference type="InterPro" id="IPR035906">
    <property type="entry name" value="MetI-like_sf"/>
</dbReference>
<sequence>MAATETETTTTSPKTVGVAPLPPDPKVSRSKLRRHLLVWVPAGVVLTIVLACFVGPLIFPLAPPVGGNVLESALPPGTPGHPLGTDVNGNDVLSRLLHGGRSSLIVGITVNVIGLTIGGTVGAISAYLGGKSDSLIMRALDVLIAFPSLVLLVVLAQILGPSLPNTILALTAFSIPAVSRVSRSATLRVMNMPYLQAAELSGSPGWRILLRHVVPNIAPQLTTYAMLGMGLVIVTEGALSFLGLGIPAPRPSWGNMIYDAQQSMSATPMLVLWPAVALLLTVLSFNMLGENVRDEVTGK</sequence>
<dbReference type="Gene3D" id="1.10.3720.10">
    <property type="entry name" value="MetI-like"/>
    <property type="match status" value="1"/>
</dbReference>
<accession>A0ABP8KTU3</accession>
<dbReference type="RefSeq" id="WP_345214678.1">
    <property type="nucleotide sequence ID" value="NZ_BAABGN010000001.1"/>
</dbReference>
<dbReference type="PANTHER" id="PTHR43386">
    <property type="entry name" value="OLIGOPEPTIDE TRANSPORT SYSTEM PERMEASE PROTEIN APPC"/>
    <property type="match status" value="1"/>
</dbReference>
<reference evidence="11" key="1">
    <citation type="journal article" date="2019" name="Int. J. Syst. Evol. Microbiol.">
        <title>The Global Catalogue of Microorganisms (GCM) 10K type strain sequencing project: providing services to taxonomists for standard genome sequencing and annotation.</title>
        <authorList>
            <consortium name="The Broad Institute Genomics Platform"/>
            <consortium name="The Broad Institute Genome Sequencing Center for Infectious Disease"/>
            <person name="Wu L."/>
            <person name="Ma J."/>
        </authorList>
    </citation>
    <scope>NUCLEOTIDE SEQUENCE [LARGE SCALE GENOMIC DNA]</scope>
    <source>
        <strain evidence="11">JCM 17810</strain>
    </source>
</reference>
<dbReference type="InterPro" id="IPR000515">
    <property type="entry name" value="MetI-like"/>
</dbReference>
<dbReference type="SUPFAM" id="SSF161098">
    <property type="entry name" value="MetI-like"/>
    <property type="match status" value="1"/>
</dbReference>
<evidence type="ECO:0000256" key="5">
    <source>
        <dbReference type="ARBA" id="ARBA00022989"/>
    </source>
</evidence>
<feature type="transmembrane region" description="Helical" evidence="7">
    <location>
        <begin position="104"/>
        <end position="128"/>
    </location>
</feature>
<name>A0ABP8KTU3_9MICO</name>
<keyword evidence="6 7" id="KW-0472">Membrane</keyword>
<keyword evidence="4 7" id="KW-0812">Transmembrane</keyword>
<dbReference type="InterPro" id="IPR050366">
    <property type="entry name" value="BP-dependent_transpt_permease"/>
</dbReference>
<proteinExistence type="inferred from homology"/>
<dbReference type="CDD" id="cd06261">
    <property type="entry name" value="TM_PBP2"/>
    <property type="match status" value="1"/>
</dbReference>
<evidence type="ECO:0000259" key="9">
    <source>
        <dbReference type="PROSITE" id="PS50928"/>
    </source>
</evidence>
<evidence type="ECO:0000256" key="3">
    <source>
        <dbReference type="ARBA" id="ARBA00022475"/>
    </source>
</evidence>
<evidence type="ECO:0000313" key="11">
    <source>
        <dbReference type="Proteomes" id="UP001500622"/>
    </source>
</evidence>
<feature type="transmembrane region" description="Helical" evidence="7">
    <location>
        <begin position="140"/>
        <end position="159"/>
    </location>
</feature>
<keyword evidence="11" id="KW-1185">Reference proteome</keyword>
<keyword evidence="3" id="KW-1003">Cell membrane</keyword>
<keyword evidence="5 7" id="KW-1133">Transmembrane helix</keyword>
<keyword evidence="2 7" id="KW-0813">Transport</keyword>
<gene>
    <name evidence="10" type="ORF">GCM10023169_02540</name>
</gene>
<feature type="transmembrane region" description="Helical" evidence="7">
    <location>
        <begin position="36"/>
        <end position="59"/>
    </location>
</feature>
<evidence type="ECO:0000256" key="7">
    <source>
        <dbReference type="RuleBase" id="RU363032"/>
    </source>
</evidence>
<dbReference type="Pfam" id="PF00528">
    <property type="entry name" value="BPD_transp_1"/>
    <property type="match status" value="1"/>
</dbReference>
<evidence type="ECO:0000256" key="4">
    <source>
        <dbReference type="ARBA" id="ARBA00022692"/>
    </source>
</evidence>
<evidence type="ECO:0000256" key="8">
    <source>
        <dbReference type="SAM" id="MobiDB-lite"/>
    </source>
</evidence>
<comment type="caution">
    <text evidence="10">The sequence shown here is derived from an EMBL/GenBank/DDBJ whole genome shotgun (WGS) entry which is preliminary data.</text>
</comment>
<evidence type="ECO:0000256" key="2">
    <source>
        <dbReference type="ARBA" id="ARBA00022448"/>
    </source>
</evidence>
<feature type="region of interest" description="Disordered" evidence="8">
    <location>
        <begin position="1"/>
        <end position="24"/>
    </location>
</feature>
<protein>
    <submittedName>
        <fullName evidence="10">ABC transporter permease</fullName>
    </submittedName>
</protein>
<feature type="transmembrane region" description="Helical" evidence="7">
    <location>
        <begin position="221"/>
        <end position="246"/>
    </location>
</feature>
<evidence type="ECO:0000256" key="6">
    <source>
        <dbReference type="ARBA" id="ARBA00023136"/>
    </source>
</evidence>
<organism evidence="10 11">
    <name type="scientific">Georgenia halophila</name>
    <dbReference type="NCBI Taxonomy" id="620889"/>
    <lineage>
        <taxon>Bacteria</taxon>
        <taxon>Bacillati</taxon>
        <taxon>Actinomycetota</taxon>
        <taxon>Actinomycetes</taxon>
        <taxon>Micrococcales</taxon>
        <taxon>Bogoriellaceae</taxon>
        <taxon>Georgenia</taxon>
    </lineage>
</organism>
<dbReference type="PANTHER" id="PTHR43386:SF1">
    <property type="entry name" value="D,D-DIPEPTIDE TRANSPORT SYSTEM PERMEASE PROTEIN DDPC-RELATED"/>
    <property type="match status" value="1"/>
</dbReference>